<dbReference type="PANTHER" id="PTHR26379">
    <property type="entry name" value="BTB/POZ AND MATH DOMAIN-CONTAINING PROTEIN 1"/>
    <property type="match status" value="1"/>
</dbReference>
<dbReference type="InterPro" id="IPR056423">
    <property type="entry name" value="BACK_BPM_SPOP"/>
</dbReference>
<reference evidence="4 5" key="2">
    <citation type="submission" date="2024-10" db="EMBL/GenBank/DDBJ databases">
        <authorList>
            <person name="Ryan C."/>
        </authorList>
    </citation>
    <scope>NUCLEOTIDE SEQUENCE [LARGE SCALE GENOMIC DNA]</scope>
</reference>
<dbReference type="InterPro" id="IPR000210">
    <property type="entry name" value="BTB/POZ_dom"/>
</dbReference>
<accession>A0ABC9BSP1</accession>
<dbReference type="EMBL" id="OZ075137">
    <property type="protein sequence ID" value="CAL5006559.1"/>
    <property type="molecule type" value="Genomic_DNA"/>
</dbReference>
<dbReference type="Gene3D" id="1.25.40.420">
    <property type="match status" value="1"/>
</dbReference>
<dbReference type="PROSITE" id="PS50097">
    <property type="entry name" value="BTB"/>
    <property type="match status" value="1"/>
</dbReference>
<dbReference type="PROSITE" id="PS51257">
    <property type="entry name" value="PROKAR_LIPOPROTEIN"/>
    <property type="match status" value="1"/>
</dbReference>
<evidence type="ECO:0000259" key="3">
    <source>
        <dbReference type="PROSITE" id="PS50097"/>
    </source>
</evidence>
<feature type="domain" description="BTB" evidence="3">
    <location>
        <begin position="170"/>
        <end position="250"/>
    </location>
</feature>
<dbReference type="Pfam" id="PF24570">
    <property type="entry name" value="BACK_BPM_SPOP"/>
    <property type="match status" value="1"/>
</dbReference>
<dbReference type="AlphaFoldDB" id="A0ABC9BSP1"/>
<dbReference type="SUPFAM" id="SSF49599">
    <property type="entry name" value="TRAF domain-like"/>
    <property type="match status" value="1"/>
</dbReference>
<gene>
    <name evidence="4" type="ORF">URODEC1_LOCUS68088</name>
</gene>
<reference evidence="5" key="1">
    <citation type="submission" date="2024-06" db="EMBL/GenBank/DDBJ databases">
        <authorList>
            <person name="Ryan C."/>
        </authorList>
    </citation>
    <scope>NUCLEOTIDE SEQUENCE [LARGE SCALE GENOMIC DNA]</scope>
</reference>
<dbReference type="InterPro" id="IPR045005">
    <property type="entry name" value="BPM1-6"/>
</dbReference>
<comment type="similarity">
    <text evidence="2">Belongs to the Tdpoz family.</text>
</comment>
<dbReference type="Proteomes" id="UP001497457">
    <property type="component" value="Chromosome 27b"/>
</dbReference>
<proteinExistence type="inferred from homology"/>
<evidence type="ECO:0000256" key="2">
    <source>
        <dbReference type="ARBA" id="ARBA00010846"/>
    </source>
</evidence>
<protein>
    <recommendedName>
        <fullName evidence="3">BTB domain-containing protein</fullName>
    </recommendedName>
</protein>
<dbReference type="PANTHER" id="PTHR26379:SF446">
    <property type="entry name" value="BTB_POZ AND MATH DOMAIN-CONTAINING PROTEIN 1"/>
    <property type="match status" value="1"/>
</dbReference>
<organism evidence="4 5">
    <name type="scientific">Urochloa decumbens</name>
    <dbReference type="NCBI Taxonomy" id="240449"/>
    <lineage>
        <taxon>Eukaryota</taxon>
        <taxon>Viridiplantae</taxon>
        <taxon>Streptophyta</taxon>
        <taxon>Embryophyta</taxon>
        <taxon>Tracheophyta</taxon>
        <taxon>Spermatophyta</taxon>
        <taxon>Magnoliopsida</taxon>
        <taxon>Liliopsida</taxon>
        <taxon>Poales</taxon>
        <taxon>Poaceae</taxon>
        <taxon>PACMAD clade</taxon>
        <taxon>Panicoideae</taxon>
        <taxon>Panicodae</taxon>
        <taxon>Paniceae</taxon>
        <taxon>Melinidinae</taxon>
        <taxon>Urochloa</taxon>
    </lineage>
</organism>
<dbReference type="InterPro" id="IPR011333">
    <property type="entry name" value="SKP1/BTB/POZ_sf"/>
</dbReference>
<comment type="pathway">
    <text evidence="1">Protein modification; protein ubiquitination.</text>
</comment>
<dbReference type="SUPFAM" id="SSF54695">
    <property type="entry name" value="POZ domain"/>
    <property type="match status" value="1"/>
</dbReference>
<dbReference type="Gene3D" id="3.30.710.10">
    <property type="entry name" value="Potassium Channel Kv1.1, Chain A"/>
    <property type="match status" value="1"/>
</dbReference>
<dbReference type="SMART" id="SM00225">
    <property type="entry name" value="BTB"/>
    <property type="match status" value="1"/>
</dbReference>
<keyword evidence="5" id="KW-1185">Reference proteome</keyword>
<evidence type="ECO:0000256" key="1">
    <source>
        <dbReference type="ARBA" id="ARBA00004906"/>
    </source>
</evidence>
<sequence length="382" mass="40608">MQDSVGKFVEISIAVVPGAGACTVVSKEIAFDDHSWTVHCYPRGAPGEPGAGGYLSIHLVNHTNVRNAKVLFQAIVLCRATDMAGAGVAPPRDNYHASSVFEYPAQGSRRFPWPRVVGVRDLHDRHAVSGYATVVCGLAVLRHNPIPAPPSTYAADLAGLLEARKKFGEPDASFAVGGRTFDVVRSVLAARSSVLKAELDSAAGDMPDASTATPAAPAAMPTIRPEHGFSAATFCALLLYVYCDRLPRGAEVGCAVTTELVGELLAAAEWYALGRLKLLCARRLWDGLCVANVSRTLRYAVKCRCPELRSACIDFLTVGHNLKEAFPTEDFGWLMKNSPEVYEEIKRRFVAKNGGGRSLVAGGGDDNAVVCTSSSGQSSLSG</sequence>
<dbReference type="Pfam" id="PF00651">
    <property type="entry name" value="BTB"/>
    <property type="match status" value="1"/>
</dbReference>
<name>A0ABC9BSP1_9POAL</name>
<evidence type="ECO:0000313" key="4">
    <source>
        <dbReference type="EMBL" id="CAL5006559.1"/>
    </source>
</evidence>
<evidence type="ECO:0000313" key="5">
    <source>
        <dbReference type="Proteomes" id="UP001497457"/>
    </source>
</evidence>